<dbReference type="Gene3D" id="3.40.50.300">
    <property type="entry name" value="P-loop containing nucleotide triphosphate hydrolases"/>
    <property type="match status" value="1"/>
</dbReference>
<dbReference type="GO" id="GO:0042941">
    <property type="term" value="P:D-alanine transmembrane transport"/>
    <property type="evidence" value="ECO:0007669"/>
    <property type="project" value="TreeGrafter"/>
</dbReference>
<feature type="domain" description="ABC transporter" evidence="4">
    <location>
        <begin position="21"/>
        <end position="267"/>
    </location>
</feature>
<dbReference type="GO" id="GO:0016887">
    <property type="term" value="F:ATP hydrolysis activity"/>
    <property type="evidence" value="ECO:0007669"/>
    <property type="project" value="InterPro"/>
</dbReference>
<name>A0A1S1QJP4_9ACTN</name>
<dbReference type="GO" id="GO:1903805">
    <property type="term" value="P:L-valine import across plasma membrane"/>
    <property type="evidence" value="ECO:0007669"/>
    <property type="project" value="TreeGrafter"/>
</dbReference>
<dbReference type="InterPro" id="IPR051120">
    <property type="entry name" value="ABC_AA/LPS_Transport"/>
</dbReference>
<dbReference type="Proteomes" id="UP000179627">
    <property type="component" value="Unassembled WGS sequence"/>
</dbReference>
<dbReference type="AlphaFoldDB" id="A0A1S1QJP4"/>
<keyword evidence="6" id="KW-1185">Reference proteome</keyword>
<dbReference type="RefSeq" id="WP_071087805.1">
    <property type="nucleotide sequence ID" value="NZ_MBLM01000138.1"/>
</dbReference>
<dbReference type="Pfam" id="PF00005">
    <property type="entry name" value="ABC_tran"/>
    <property type="match status" value="1"/>
</dbReference>
<evidence type="ECO:0000313" key="6">
    <source>
        <dbReference type="Proteomes" id="UP000179627"/>
    </source>
</evidence>
<dbReference type="InterPro" id="IPR027417">
    <property type="entry name" value="P-loop_NTPase"/>
</dbReference>
<dbReference type="InterPro" id="IPR032823">
    <property type="entry name" value="BCA_ABC_TP_C"/>
</dbReference>
<dbReference type="GO" id="GO:0015188">
    <property type="term" value="F:L-isoleucine transmembrane transporter activity"/>
    <property type="evidence" value="ECO:0007669"/>
    <property type="project" value="TreeGrafter"/>
</dbReference>
<sequence length="268" mass="28454">MGVAATSTDGGVAGVTTKPALEVRHITKRYGGLTAVSDVSLRVDPGEVCGFIGPNGAGKTTLFDIISGLTPPTSGTVRLDGVDVTRQLPERRTRSGVRRTFQRAQLYSRLSVEDNVLAAMEWRGGGGGLLADLFATPGRRRREAERREHALSVLTACGLADLRHKPAGSLPIGQARLVELARAIADQPRLLLLDEPTSGLSAHETELFGEQIQRLRTTGVAVVLVEHDVGFVMGQSDRVVVLNLGSVLAEGTPDEIQAHPAVRAAYLG</sequence>
<dbReference type="GO" id="GO:0015808">
    <property type="term" value="P:L-alanine transport"/>
    <property type="evidence" value="ECO:0007669"/>
    <property type="project" value="TreeGrafter"/>
</dbReference>
<evidence type="ECO:0000256" key="3">
    <source>
        <dbReference type="ARBA" id="ARBA00022840"/>
    </source>
</evidence>
<dbReference type="CDD" id="cd03219">
    <property type="entry name" value="ABC_Mj1267_LivG_branched"/>
    <property type="match status" value="1"/>
</dbReference>
<dbReference type="Pfam" id="PF12399">
    <property type="entry name" value="BCA_ABC_TP_C"/>
    <property type="match status" value="1"/>
</dbReference>
<dbReference type="PANTHER" id="PTHR45772:SF7">
    <property type="entry name" value="AMINO ACID ABC TRANSPORTER ATP-BINDING PROTEIN"/>
    <property type="match status" value="1"/>
</dbReference>
<protein>
    <submittedName>
        <fullName evidence="5">ABC transporter ATP-binding protein</fullName>
    </submittedName>
</protein>
<evidence type="ECO:0000313" key="5">
    <source>
        <dbReference type="EMBL" id="OHV32534.1"/>
    </source>
</evidence>
<proteinExistence type="predicted"/>
<accession>A0A1S1QJP4</accession>
<dbReference type="SUPFAM" id="SSF52540">
    <property type="entry name" value="P-loop containing nucleoside triphosphate hydrolases"/>
    <property type="match status" value="1"/>
</dbReference>
<dbReference type="OrthoDB" id="4350300at2"/>
<dbReference type="SMART" id="SM00382">
    <property type="entry name" value="AAA"/>
    <property type="match status" value="1"/>
</dbReference>
<dbReference type="GO" id="GO:0005886">
    <property type="term" value="C:plasma membrane"/>
    <property type="evidence" value="ECO:0007669"/>
    <property type="project" value="TreeGrafter"/>
</dbReference>
<dbReference type="EMBL" id="MBLM01000138">
    <property type="protein sequence ID" value="OHV32534.1"/>
    <property type="molecule type" value="Genomic_DNA"/>
</dbReference>
<dbReference type="GO" id="GO:0015192">
    <property type="term" value="F:L-phenylalanine transmembrane transporter activity"/>
    <property type="evidence" value="ECO:0007669"/>
    <property type="project" value="TreeGrafter"/>
</dbReference>
<dbReference type="PANTHER" id="PTHR45772">
    <property type="entry name" value="CONSERVED COMPONENT OF ABC TRANSPORTER FOR NATURAL AMINO ACIDS-RELATED"/>
    <property type="match status" value="1"/>
</dbReference>
<dbReference type="InterPro" id="IPR003593">
    <property type="entry name" value="AAA+_ATPase"/>
</dbReference>
<evidence type="ECO:0000256" key="1">
    <source>
        <dbReference type="ARBA" id="ARBA00022448"/>
    </source>
</evidence>
<evidence type="ECO:0000259" key="4">
    <source>
        <dbReference type="PROSITE" id="PS50893"/>
    </source>
</evidence>
<gene>
    <name evidence="5" type="ORF">CC117_24825</name>
</gene>
<dbReference type="GO" id="GO:0005524">
    <property type="term" value="F:ATP binding"/>
    <property type="evidence" value="ECO:0007669"/>
    <property type="project" value="UniProtKB-KW"/>
</dbReference>
<keyword evidence="2" id="KW-0547">Nucleotide-binding</keyword>
<keyword evidence="1" id="KW-0813">Transport</keyword>
<evidence type="ECO:0000256" key="2">
    <source>
        <dbReference type="ARBA" id="ARBA00022741"/>
    </source>
</evidence>
<dbReference type="GO" id="GO:0005304">
    <property type="term" value="F:L-valine transmembrane transporter activity"/>
    <property type="evidence" value="ECO:0007669"/>
    <property type="project" value="TreeGrafter"/>
</dbReference>
<reference evidence="6" key="1">
    <citation type="submission" date="2016-07" db="EMBL/GenBank/DDBJ databases">
        <title>Sequence Frankia sp. strain CcI1.17.</title>
        <authorList>
            <person name="Ghodhbane-Gtari F."/>
            <person name="Swanson E."/>
            <person name="Gueddou A."/>
            <person name="Morris K."/>
            <person name="Hezbri K."/>
            <person name="Ktari A."/>
            <person name="Nouioui I."/>
            <person name="Abebe-Akele F."/>
            <person name="Simpson S."/>
            <person name="Thomas K."/>
            <person name="Gtari M."/>
            <person name="Tisa L.S."/>
            <person name="Hurst S."/>
        </authorList>
    </citation>
    <scope>NUCLEOTIDE SEQUENCE [LARGE SCALE GENOMIC DNA]</scope>
    <source>
        <strain evidence="6">Cc1.17</strain>
    </source>
</reference>
<dbReference type="PROSITE" id="PS50893">
    <property type="entry name" value="ABC_TRANSPORTER_2"/>
    <property type="match status" value="1"/>
</dbReference>
<organism evidence="5 6">
    <name type="scientific">Parafrankia colletiae</name>
    <dbReference type="NCBI Taxonomy" id="573497"/>
    <lineage>
        <taxon>Bacteria</taxon>
        <taxon>Bacillati</taxon>
        <taxon>Actinomycetota</taxon>
        <taxon>Actinomycetes</taxon>
        <taxon>Frankiales</taxon>
        <taxon>Frankiaceae</taxon>
        <taxon>Parafrankia</taxon>
    </lineage>
</organism>
<dbReference type="FunFam" id="3.40.50.300:FF:000421">
    <property type="entry name" value="Branched-chain amino acid ABC transporter ATP-binding protein"/>
    <property type="match status" value="1"/>
</dbReference>
<dbReference type="GO" id="GO:1903806">
    <property type="term" value="P:L-isoleucine import across plasma membrane"/>
    <property type="evidence" value="ECO:0007669"/>
    <property type="project" value="TreeGrafter"/>
</dbReference>
<keyword evidence="3 5" id="KW-0067">ATP-binding</keyword>
<dbReference type="InterPro" id="IPR003439">
    <property type="entry name" value="ABC_transporter-like_ATP-bd"/>
</dbReference>
<comment type="caution">
    <text evidence="5">The sequence shown here is derived from an EMBL/GenBank/DDBJ whole genome shotgun (WGS) entry which is preliminary data.</text>
</comment>